<name>A0A9D2AXC5_9FIRM</name>
<evidence type="ECO:0000313" key="2">
    <source>
        <dbReference type="EMBL" id="HIX52584.1"/>
    </source>
</evidence>
<organism evidence="2 3">
    <name type="scientific">Candidatus Lachnoclostridium stercoripullorum</name>
    <dbReference type="NCBI Taxonomy" id="2838635"/>
    <lineage>
        <taxon>Bacteria</taxon>
        <taxon>Bacillati</taxon>
        <taxon>Bacillota</taxon>
        <taxon>Clostridia</taxon>
        <taxon>Lachnospirales</taxon>
        <taxon>Lachnospiraceae</taxon>
    </lineage>
</organism>
<accession>A0A9D2AXC5</accession>
<evidence type="ECO:0000256" key="1">
    <source>
        <dbReference type="SAM" id="MobiDB-lite"/>
    </source>
</evidence>
<dbReference type="EMBL" id="DXEU01000128">
    <property type="protein sequence ID" value="HIX52584.1"/>
    <property type="molecule type" value="Genomic_DNA"/>
</dbReference>
<evidence type="ECO:0000313" key="3">
    <source>
        <dbReference type="Proteomes" id="UP000886780"/>
    </source>
</evidence>
<feature type="compositionally biased region" description="Basic and acidic residues" evidence="1">
    <location>
        <begin position="58"/>
        <end position="80"/>
    </location>
</feature>
<feature type="non-terminal residue" evidence="2">
    <location>
        <position position="1"/>
    </location>
</feature>
<gene>
    <name evidence="2" type="ORF">IAA28_07250</name>
</gene>
<dbReference type="Proteomes" id="UP000886780">
    <property type="component" value="Unassembled WGS sequence"/>
</dbReference>
<reference evidence="2" key="1">
    <citation type="journal article" date="2021" name="PeerJ">
        <title>Extensive microbial diversity within the chicken gut microbiome revealed by metagenomics and culture.</title>
        <authorList>
            <person name="Gilroy R."/>
            <person name="Ravi A."/>
            <person name="Getino M."/>
            <person name="Pursley I."/>
            <person name="Horton D.L."/>
            <person name="Alikhan N.F."/>
            <person name="Baker D."/>
            <person name="Gharbi K."/>
            <person name="Hall N."/>
            <person name="Watson M."/>
            <person name="Adriaenssens E.M."/>
            <person name="Foster-Nyarko E."/>
            <person name="Jarju S."/>
            <person name="Secka A."/>
            <person name="Antonio M."/>
            <person name="Oren A."/>
            <person name="Chaudhuri R.R."/>
            <person name="La Ragione R."/>
            <person name="Hildebrand F."/>
            <person name="Pallen M.J."/>
        </authorList>
    </citation>
    <scope>NUCLEOTIDE SEQUENCE</scope>
    <source>
        <strain evidence="2">ChiGjej4B4-12881</strain>
    </source>
</reference>
<comment type="caution">
    <text evidence="2">The sequence shown here is derived from an EMBL/GenBank/DDBJ whole genome shotgun (WGS) entry which is preliminary data.</text>
</comment>
<dbReference type="AlphaFoldDB" id="A0A9D2AXC5"/>
<protein>
    <submittedName>
        <fullName evidence="2">Uncharacterized protein</fullName>
    </submittedName>
</protein>
<reference evidence="2" key="2">
    <citation type="submission" date="2021-04" db="EMBL/GenBank/DDBJ databases">
        <authorList>
            <person name="Gilroy R."/>
        </authorList>
    </citation>
    <scope>NUCLEOTIDE SEQUENCE</scope>
    <source>
        <strain evidence="2">ChiGjej4B4-12881</strain>
    </source>
</reference>
<sequence length="120" mass="12821">VQGAVRSCGAALLPGKLAILKSRPDGDGYEILGETAFDWKPGERILLELTAEGNRLRAEARSGEDACQESEARSGEDARRAAVQAEDPAGSFRSGCAGILVRDGSHVILERMRIRPASCR</sequence>
<feature type="region of interest" description="Disordered" evidence="1">
    <location>
        <begin position="58"/>
        <end position="90"/>
    </location>
</feature>
<proteinExistence type="predicted"/>